<organism evidence="1 2">
    <name type="scientific">Pythium oligandrum</name>
    <name type="common">Mycoparasitic fungus</name>
    <dbReference type="NCBI Taxonomy" id="41045"/>
    <lineage>
        <taxon>Eukaryota</taxon>
        <taxon>Sar</taxon>
        <taxon>Stramenopiles</taxon>
        <taxon>Oomycota</taxon>
        <taxon>Peronosporomycetes</taxon>
        <taxon>Pythiales</taxon>
        <taxon>Pythiaceae</taxon>
        <taxon>Pythium</taxon>
    </lineage>
</organism>
<reference evidence="1" key="1">
    <citation type="submission" date="2019-03" db="EMBL/GenBank/DDBJ databases">
        <title>Long read genome sequence of the mycoparasitic Pythium oligandrum ATCC 38472 isolated from sugarbeet rhizosphere.</title>
        <authorList>
            <person name="Gaulin E."/>
        </authorList>
    </citation>
    <scope>NUCLEOTIDE SEQUENCE</scope>
    <source>
        <strain evidence="1">ATCC 38472_TT</strain>
    </source>
</reference>
<dbReference type="Proteomes" id="UP000794436">
    <property type="component" value="Unassembled WGS sequence"/>
</dbReference>
<sequence>MHGSRGVMRLVRRLRLRHAAQAAWSTRPGSLHVLPASAQVVASSLTQTASFATKKKLTPPSLVISEAFADADDEDDEEEAYEGGGVDEDLNFGYELTEGDEERVAKPMETTPELSTDEQKELAARFRYGMDKKKEWMQRLADEAHWDALLRVVYECYQPLYETHPRLVGMKCALTELYTDAHEVRTRFQPKWYDDQVTKITESEAMSLFAMASRIDIVMAIYHHREHLAETLGSIVVEGEGNVLTNRHVDFTTNLRSFYSWAIGASSSLRDYAQVFRVYENSLERGLFPTAHMTVAYLHALVAKREFDAVDALYQQVQRDDRPTNLFFYREMLFYARVMQRGALMEQILEEMKIKGFKLRAEDFLNAMRSLDGKYFFTKSANDKQRGAFRVNLQHESYRQCLKRINDQDGTPKAFAAAERAAERALKLYHEMVEDERLVPHSPLFFPRIMVAAMLLHDYDRVVEYVDAASEQPNTKDFVRVASNALLLKDEFEKAEELVMKAIATAKKPEEFAPVVNLLEYASIYNDPATILRLLDVLDKRRAQASLPNDVRELMLASLCRNADKLEDGELWKVLTTHNRAFPVRTKSYWFSQCVRECFRAGRAKLAMRFVSQRNKKEIPAIPGRIIVFFVDSLVSQDRVNDIEALLKQVELQSLPDKDRVAVCAKVIRTFHANNAQGQFTPLIQQVFDHVRHSPDVPQDIRDIVLQYA</sequence>
<accession>A0A8K1FFP6</accession>
<dbReference type="Gene3D" id="1.25.40.10">
    <property type="entry name" value="Tetratricopeptide repeat domain"/>
    <property type="match status" value="1"/>
</dbReference>
<comment type="caution">
    <text evidence="1">The sequence shown here is derived from an EMBL/GenBank/DDBJ whole genome shotgun (WGS) entry which is preliminary data.</text>
</comment>
<dbReference type="AlphaFoldDB" id="A0A8K1FFP6"/>
<dbReference type="OrthoDB" id="158362at2759"/>
<name>A0A8K1FFP6_PYTOL</name>
<gene>
    <name evidence="1" type="ORF">Poli38472_013346</name>
</gene>
<proteinExistence type="predicted"/>
<evidence type="ECO:0000313" key="2">
    <source>
        <dbReference type="Proteomes" id="UP000794436"/>
    </source>
</evidence>
<dbReference type="InterPro" id="IPR011990">
    <property type="entry name" value="TPR-like_helical_dom_sf"/>
</dbReference>
<keyword evidence="2" id="KW-1185">Reference proteome</keyword>
<protein>
    <submittedName>
        <fullName evidence="1">Uncharacterized protein</fullName>
    </submittedName>
</protein>
<evidence type="ECO:0000313" key="1">
    <source>
        <dbReference type="EMBL" id="TMW57872.1"/>
    </source>
</evidence>
<dbReference type="EMBL" id="SPLM01000113">
    <property type="protein sequence ID" value="TMW57872.1"/>
    <property type="molecule type" value="Genomic_DNA"/>
</dbReference>